<proteinExistence type="predicted"/>
<evidence type="ECO:0000313" key="2">
    <source>
        <dbReference type="Proteomes" id="UP000196878"/>
    </source>
</evidence>
<dbReference type="Proteomes" id="UP000196878">
    <property type="component" value="Unassembled WGS sequence"/>
</dbReference>
<keyword evidence="2" id="KW-1185">Reference proteome</keyword>
<dbReference type="OrthoDB" id="7872344at2"/>
<evidence type="ECO:0008006" key="3">
    <source>
        <dbReference type="Google" id="ProtNLM"/>
    </source>
</evidence>
<dbReference type="EMBL" id="NIPW01000003">
    <property type="protein sequence ID" value="OWJ80675.1"/>
    <property type="molecule type" value="Genomic_DNA"/>
</dbReference>
<reference evidence="1 2" key="1">
    <citation type="submission" date="2016-12" db="EMBL/GenBank/DDBJ databases">
        <title>Comparison of Traditional DNA-DNA Hybridization with In Silico Genomic Analysis.</title>
        <authorList>
            <person name="Nicholson A.C."/>
            <person name="Humrighouse B.W."/>
            <person name="Graziano J."/>
            <person name="Lasker B."/>
            <person name="Whitney A.M."/>
            <person name="Mcquiston J.R."/>
        </authorList>
    </citation>
    <scope>NUCLEOTIDE SEQUENCE [LARGE SCALE GENOMIC DNA]</scope>
    <source>
        <strain evidence="1 2">H2240</strain>
    </source>
</reference>
<protein>
    <recommendedName>
        <fullName evidence="3">Flagellar export protein FliJ</fullName>
    </recommendedName>
</protein>
<organism evidence="1 2">
    <name type="scientific">Haematobacter genomosp. 1</name>
    <dbReference type="NCBI Taxonomy" id="366618"/>
    <lineage>
        <taxon>Bacteria</taxon>
        <taxon>Pseudomonadati</taxon>
        <taxon>Pseudomonadota</taxon>
        <taxon>Alphaproteobacteria</taxon>
        <taxon>Rhodobacterales</taxon>
        <taxon>Paracoccaceae</taxon>
        <taxon>Haematobacter</taxon>
    </lineage>
</organism>
<gene>
    <name evidence="1" type="ORF">CDV49_00330</name>
</gene>
<dbReference type="AlphaFoldDB" id="A0A212AGV5"/>
<name>A0A212AGV5_9RHOB</name>
<evidence type="ECO:0000313" key="1">
    <source>
        <dbReference type="EMBL" id="OWJ80675.1"/>
    </source>
</evidence>
<sequence>MKRDVLRLEHLAGLRLDLKLNALRRETEAAETLRSEMRHLADSALLARRDDQRLGERHALWIRQRMETLNMDLANRLVRIEEARESAMRAFGQKDALSLLAAKDK</sequence>
<comment type="caution">
    <text evidence="1">The sequence shown here is derived from an EMBL/GenBank/DDBJ whole genome shotgun (WGS) entry which is preliminary data.</text>
</comment>
<dbReference type="RefSeq" id="WP_088213597.1">
    <property type="nucleotide sequence ID" value="NZ_NIPW01000003.1"/>
</dbReference>
<accession>A0A212AGV5</accession>